<dbReference type="EMBL" id="HG994369">
    <property type="protein sequence ID" value="CAF1925260.1"/>
    <property type="molecule type" value="Genomic_DNA"/>
</dbReference>
<dbReference type="InterPro" id="IPR002208">
    <property type="entry name" value="SecY/SEC61-alpha"/>
</dbReference>
<evidence type="ECO:0000256" key="4">
    <source>
        <dbReference type="ARBA" id="ARBA00022737"/>
    </source>
</evidence>
<feature type="transmembrane region" description="Helical" evidence="5">
    <location>
        <begin position="118"/>
        <end position="138"/>
    </location>
</feature>
<dbReference type="Gene3D" id="1.10.3370.10">
    <property type="entry name" value="SecY subunit domain"/>
    <property type="match status" value="1"/>
</dbReference>
<dbReference type="Pfam" id="PF00344">
    <property type="entry name" value="SecY"/>
    <property type="match status" value="1"/>
</dbReference>
<dbReference type="GO" id="GO:0015031">
    <property type="term" value="P:protein transport"/>
    <property type="evidence" value="ECO:0007669"/>
    <property type="project" value="InterPro"/>
</dbReference>
<feature type="domain" description="Histone-binding protein RBBP4-like N-terminal" evidence="6">
    <location>
        <begin position="1"/>
        <end position="23"/>
    </location>
</feature>
<evidence type="ECO:0000256" key="2">
    <source>
        <dbReference type="ARBA" id="ARBA00009341"/>
    </source>
</evidence>
<proteinExistence type="inferred from homology"/>
<feature type="transmembrane region" description="Helical" evidence="5">
    <location>
        <begin position="158"/>
        <end position="179"/>
    </location>
</feature>
<dbReference type="GO" id="GO:0009535">
    <property type="term" value="C:chloroplast thylakoid membrane"/>
    <property type="evidence" value="ECO:0007669"/>
    <property type="project" value="UniProtKB-SubCell"/>
</dbReference>
<gene>
    <name evidence="7" type="ORF">DARMORV10_C05P11090.1</name>
</gene>
<dbReference type="InterPro" id="IPR022052">
    <property type="entry name" value="Histone-bd_RBBP4-like_N"/>
</dbReference>
<keyword evidence="3" id="KW-0853">WD repeat</keyword>
<reference evidence="7" key="1">
    <citation type="submission" date="2021-01" db="EMBL/GenBank/DDBJ databases">
        <authorList>
            <consortium name="Genoscope - CEA"/>
            <person name="William W."/>
        </authorList>
    </citation>
    <scope>NUCLEOTIDE SEQUENCE</scope>
</reference>
<comment type="similarity">
    <text evidence="2">Belongs to the WD repeat RBAP46/RBAP48/MSI1 family.</text>
</comment>
<protein>
    <submittedName>
        <fullName evidence="7">(rape) hypothetical protein</fullName>
    </submittedName>
</protein>
<dbReference type="InterPro" id="IPR023201">
    <property type="entry name" value="SecY_dom_sf"/>
</dbReference>
<keyword evidence="5" id="KW-0472">Membrane</keyword>
<dbReference type="PANTHER" id="PTHR22850">
    <property type="entry name" value="WD40 REPEAT FAMILY"/>
    <property type="match status" value="1"/>
</dbReference>
<comment type="subcellular location">
    <subcellularLocation>
        <location evidence="1">Plastid</location>
        <location evidence="1">Chloroplast thylakoid membrane</location>
        <topology evidence="1">Multi-pass membrane protein</topology>
    </subcellularLocation>
</comment>
<dbReference type="InterPro" id="IPR050459">
    <property type="entry name" value="WD_repeat_RBAP46/RBAP48/MSI1"/>
</dbReference>
<accession>A0A816KQL1</accession>
<organism evidence="7">
    <name type="scientific">Brassica napus</name>
    <name type="common">Rape</name>
    <dbReference type="NCBI Taxonomy" id="3708"/>
    <lineage>
        <taxon>Eukaryota</taxon>
        <taxon>Viridiplantae</taxon>
        <taxon>Streptophyta</taxon>
        <taxon>Embryophyta</taxon>
        <taxon>Tracheophyta</taxon>
        <taxon>Spermatophyta</taxon>
        <taxon>Magnoliopsida</taxon>
        <taxon>eudicotyledons</taxon>
        <taxon>Gunneridae</taxon>
        <taxon>Pentapetalae</taxon>
        <taxon>rosids</taxon>
        <taxon>malvids</taxon>
        <taxon>Brassicales</taxon>
        <taxon>Brassicaceae</taxon>
        <taxon>Brassiceae</taxon>
        <taxon>Brassica</taxon>
    </lineage>
</organism>
<name>A0A816KQL1_BRANA</name>
<evidence type="ECO:0000313" key="7">
    <source>
        <dbReference type="EMBL" id="CAF1925260.1"/>
    </source>
</evidence>
<dbReference type="AlphaFoldDB" id="A0A816KQL1"/>
<sequence>MILGTHTSENEPNYLMIAQVQLPLDDTESEARQYDDEWSEFGGFGCATGKMISTFLIWDLRSPSASKPIQSVVAHSMEVLCNELNFKSREGSPITEVEPYIPFNINPAGMQPVLTTTYLLAFPSILASIVGSPFLLHVKDILNPESTVGAPPWVYYSVYRFFVFLFNIFDIVSVTYSFFFSA</sequence>
<keyword evidence="5" id="KW-0812">Transmembrane</keyword>
<dbReference type="Pfam" id="PF12265">
    <property type="entry name" value="CAF1C_H4-bd"/>
    <property type="match status" value="1"/>
</dbReference>
<keyword evidence="4" id="KW-0677">Repeat</keyword>
<dbReference type="Gene3D" id="2.130.10.10">
    <property type="entry name" value="YVTN repeat-like/Quinoprotein amine dehydrogenase"/>
    <property type="match status" value="1"/>
</dbReference>
<dbReference type="SUPFAM" id="SSF103491">
    <property type="entry name" value="Preprotein translocase SecY subunit"/>
    <property type="match status" value="1"/>
</dbReference>
<evidence type="ECO:0000256" key="3">
    <source>
        <dbReference type="ARBA" id="ARBA00022574"/>
    </source>
</evidence>
<evidence type="ECO:0000256" key="1">
    <source>
        <dbReference type="ARBA" id="ARBA00004454"/>
    </source>
</evidence>
<keyword evidence="5" id="KW-1133">Transmembrane helix</keyword>
<dbReference type="Proteomes" id="UP001295469">
    <property type="component" value="Chromosome C05"/>
</dbReference>
<dbReference type="InterPro" id="IPR015943">
    <property type="entry name" value="WD40/YVTN_repeat-like_dom_sf"/>
</dbReference>
<evidence type="ECO:0000259" key="6">
    <source>
        <dbReference type="Pfam" id="PF12265"/>
    </source>
</evidence>
<evidence type="ECO:0000256" key="5">
    <source>
        <dbReference type="SAM" id="Phobius"/>
    </source>
</evidence>